<dbReference type="Proteomes" id="UP000829476">
    <property type="component" value="Chromosome"/>
</dbReference>
<keyword evidence="2" id="KW-1185">Reference proteome</keyword>
<proteinExistence type="predicted"/>
<sequence length="139" mass="16590">MLIKYFLSLFVLLWSGLSQFQTLQHRTASNAIFNAETANPEHQEHLISKHLDSYFLFPGSLGNQIANHYFNETSNEEETDESVSLKKQKNNNHFLAPWFKFHYRCIDYLLLKRRLNSDNRFYSHLISPNLYIKFQVFRL</sequence>
<protein>
    <submittedName>
        <fullName evidence="1">Uncharacterized protein</fullName>
    </submittedName>
</protein>
<evidence type="ECO:0000313" key="2">
    <source>
        <dbReference type="Proteomes" id="UP000829476"/>
    </source>
</evidence>
<reference evidence="1 2" key="1">
    <citation type="journal article" date="2018" name="Int. J. Syst. Evol. Microbiol.">
        <title>Zhouia spongiae sp. nov., isolated from a marine sponge.</title>
        <authorList>
            <person name="Zhuang L."/>
            <person name="Lin B."/>
            <person name="Qin F."/>
            <person name="Luo L."/>
        </authorList>
    </citation>
    <scope>NUCLEOTIDE SEQUENCE [LARGE SCALE GENOMIC DNA]</scope>
    <source>
        <strain evidence="1 2">HN-Y44</strain>
    </source>
</reference>
<dbReference type="RefSeq" id="WP_242937625.1">
    <property type="nucleotide sequence ID" value="NZ_CP094326.1"/>
</dbReference>
<accession>A0ABY3YN18</accession>
<dbReference type="EMBL" id="CP094326">
    <property type="protein sequence ID" value="UNY99225.1"/>
    <property type="molecule type" value="Genomic_DNA"/>
</dbReference>
<gene>
    <name evidence="1" type="ORF">MQE36_02505</name>
</gene>
<evidence type="ECO:0000313" key="1">
    <source>
        <dbReference type="EMBL" id="UNY99225.1"/>
    </source>
</evidence>
<organism evidence="1 2">
    <name type="scientific">Zhouia spongiae</name>
    <dbReference type="NCBI Taxonomy" id="2202721"/>
    <lineage>
        <taxon>Bacteria</taxon>
        <taxon>Pseudomonadati</taxon>
        <taxon>Bacteroidota</taxon>
        <taxon>Flavobacteriia</taxon>
        <taxon>Flavobacteriales</taxon>
        <taxon>Flavobacteriaceae</taxon>
        <taxon>Zhouia</taxon>
    </lineage>
</organism>
<name>A0ABY3YN18_9FLAO</name>